<proteinExistence type="inferred from homology"/>
<comment type="similarity">
    <text evidence="4 9">Belongs to the PTPA-type PPIase family.</text>
</comment>
<dbReference type="InterPro" id="IPR043170">
    <property type="entry name" value="PTPA_C_lid"/>
</dbReference>
<dbReference type="PIRSF" id="PIRSF016325">
    <property type="entry name" value="Phstyr_phstse_ac"/>
    <property type="match status" value="1"/>
</dbReference>
<dbReference type="PANTHER" id="PTHR10012:SF3">
    <property type="entry name" value="SERINE_THREONINE-PROTEIN PHOSPHATASE 2A ACTIVATOR 1"/>
    <property type="match status" value="1"/>
</dbReference>
<feature type="region of interest" description="Disordered" evidence="10">
    <location>
        <begin position="430"/>
        <end position="453"/>
    </location>
</feature>
<sequence length="453" mass="52300">MNDVEETIPVYDLNDSSLTLKWSVPTKRIYSSKDITNFLKSKALYNINAIVTHICSKVSLKDVRSGMLDTSYVDFENKEILNKDEISHQQKHPPPPSFTKEMKLEDVSSITWSILNILDELVKLEVETPPIPGPRRYGNFAFRDWQDKMTSNIDKIIDEHLLKFFNSDNMKGNYDGFKIELKFYLCASFGSRDRMDYGTGHELAFVSFLGCFIMSGLIDYKLIKGEEYLMILAKYYDLVKSLILRYTLEPAGSHGVWGLDDHFHLIYVFGSCQLIDFKMIGKDMKNDRSEEYAKVLNYRMGLTPSSILNDEILKKYRTSNLYYNAISFIRKVKSGPFAEHSPMLYEISSNKSWEKVARGMLRMFYGEVLSKFPVVQHFYFGGVFYPWVDLNDRELPSSEVNEDRIESTHFTSTVMNEPFIGISPNRGGNRIPFKIGQNNRTKFDGTTKAPWAS</sequence>
<keyword evidence="5 9" id="KW-0963">Cytoplasm</keyword>
<evidence type="ECO:0000256" key="8">
    <source>
        <dbReference type="ARBA" id="ARBA00023242"/>
    </source>
</evidence>
<reference evidence="11 12" key="1">
    <citation type="journal article" date="2019" name="Front. Genet.">
        <title>Whole-Genome Sequencing of the Opportunistic Yeast Pathogen Candida inconspicua Uncovers Its Hybrid Origin.</title>
        <authorList>
            <person name="Mixao V."/>
            <person name="Hansen A.P."/>
            <person name="Saus E."/>
            <person name="Boekhout T."/>
            <person name="Lass-Florl C."/>
            <person name="Gabaldon T."/>
        </authorList>
    </citation>
    <scope>NUCLEOTIDE SEQUENCE [LARGE SCALE GENOMIC DNA]</scope>
    <source>
        <strain evidence="11 12">CBS 180</strain>
    </source>
</reference>
<dbReference type="OrthoDB" id="16120at2759"/>
<evidence type="ECO:0000256" key="2">
    <source>
        <dbReference type="ARBA" id="ARBA00004123"/>
    </source>
</evidence>
<keyword evidence="8" id="KW-0539">Nucleus</keyword>
<dbReference type="GO" id="GO:0000159">
    <property type="term" value="C:protein phosphatase type 2A complex"/>
    <property type="evidence" value="ECO:0007669"/>
    <property type="project" value="TreeGrafter"/>
</dbReference>
<dbReference type="Pfam" id="PF03095">
    <property type="entry name" value="PTPA"/>
    <property type="match status" value="1"/>
</dbReference>
<dbReference type="GO" id="GO:0005634">
    <property type="term" value="C:nucleus"/>
    <property type="evidence" value="ECO:0007669"/>
    <property type="project" value="UniProtKB-SubCell"/>
</dbReference>
<dbReference type="PANTHER" id="PTHR10012">
    <property type="entry name" value="SERINE/THREONINE-PROTEIN PHOSPHATASE 2A REGULATORY SUBUNIT B"/>
    <property type="match status" value="1"/>
</dbReference>
<dbReference type="GO" id="GO:0003755">
    <property type="term" value="F:peptidyl-prolyl cis-trans isomerase activity"/>
    <property type="evidence" value="ECO:0007669"/>
    <property type="project" value="UniProtKB-KW"/>
</dbReference>
<evidence type="ECO:0000313" key="11">
    <source>
        <dbReference type="EMBL" id="TID29208.1"/>
    </source>
</evidence>
<protein>
    <recommendedName>
        <fullName evidence="9">Serine/threonine-protein phosphatase 2A activator</fullName>
        <ecNumber evidence="9">5.2.1.8</ecNumber>
    </recommendedName>
    <alternativeName>
        <fullName evidence="9">Phosphotyrosyl phosphatase activator</fullName>
    </alternativeName>
</protein>
<dbReference type="CDD" id="cd04087">
    <property type="entry name" value="PTPA"/>
    <property type="match status" value="1"/>
</dbReference>
<dbReference type="STRING" id="52247.A0A4T0X248"/>
<comment type="function">
    <text evidence="9">PPIases accelerate the folding of proteins. It catalyzes the cis-trans isomerization of proline imidic peptide bonds in oligopeptides.</text>
</comment>
<comment type="subcellular location">
    <subcellularLocation>
        <location evidence="3 9">Cytoplasm</location>
    </subcellularLocation>
    <subcellularLocation>
        <location evidence="2">Nucleus</location>
    </subcellularLocation>
</comment>
<dbReference type="GO" id="GO:0008160">
    <property type="term" value="F:protein tyrosine phosphatase activator activity"/>
    <property type="evidence" value="ECO:0007669"/>
    <property type="project" value="TreeGrafter"/>
</dbReference>
<keyword evidence="12" id="KW-1185">Reference proteome</keyword>
<evidence type="ECO:0000256" key="10">
    <source>
        <dbReference type="SAM" id="MobiDB-lite"/>
    </source>
</evidence>
<gene>
    <name evidence="11" type="ORF">CANINC_002093</name>
</gene>
<evidence type="ECO:0000256" key="4">
    <source>
        <dbReference type="ARBA" id="ARBA00011019"/>
    </source>
</evidence>
<keyword evidence="7 9" id="KW-0413">Isomerase</keyword>
<dbReference type="Gene3D" id="1.20.120.1150">
    <property type="match status" value="1"/>
</dbReference>
<evidence type="ECO:0000256" key="9">
    <source>
        <dbReference type="RuleBase" id="RU361210"/>
    </source>
</evidence>
<evidence type="ECO:0000313" key="12">
    <source>
        <dbReference type="Proteomes" id="UP000307173"/>
    </source>
</evidence>
<dbReference type="InterPro" id="IPR004327">
    <property type="entry name" value="Phstyr_phstse_ac"/>
</dbReference>
<evidence type="ECO:0000256" key="7">
    <source>
        <dbReference type="ARBA" id="ARBA00023235"/>
    </source>
</evidence>
<evidence type="ECO:0000256" key="1">
    <source>
        <dbReference type="ARBA" id="ARBA00000971"/>
    </source>
</evidence>
<evidence type="ECO:0000256" key="5">
    <source>
        <dbReference type="ARBA" id="ARBA00022490"/>
    </source>
</evidence>
<evidence type="ECO:0000256" key="3">
    <source>
        <dbReference type="ARBA" id="ARBA00004496"/>
    </source>
</evidence>
<name>A0A4T0X248_9ASCO</name>
<evidence type="ECO:0000256" key="6">
    <source>
        <dbReference type="ARBA" id="ARBA00023110"/>
    </source>
</evidence>
<comment type="catalytic activity">
    <reaction evidence="1 9">
        <text>[protein]-peptidylproline (omega=180) = [protein]-peptidylproline (omega=0)</text>
        <dbReference type="Rhea" id="RHEA:16237"/>
        <dbReference type="Rhea" id="RHEA-COMP:10747"/>
        <dbReference type="Rhea" id="RHEA-COMP:10748"/>
        <dbReference type="ChEBI" id="CHEBI:83833"/>
        <dbReference type="ChEBI" id="CHEBI:83834"/>
        <dbReference type="EC" id="5.2.1.8"/>
    </reaction>
</comment>
<dbReference type="InterPro" id="IPR037218">
    <property type="entry name" value="PTPA_sf"/>
</dbReference>
<organism evidence="11 12">
    <name type="scientific">Pichia inconspicua</name>
    <dbReference type="NCBI Taxonomy" id="52247"/>
    <lineage>
        <taxon>Eukaryota</taxon>
        <taxon>Fungi</taxon>
        <taxon>Dikarya</taxon>
        <taxon>Ascomycota</taxon>
        <taxon>Saccharomycotina</taxon>
        <taxon>Pichiomycetes</taxon>
        <taxon>Pichiales</taxon>
        <taxon>Pichiaceae</taxon>
        <taxon>Pichia</taxon>
    </lineage>
</organism>
<dbReference type="Proteomes" id="UP000307173">
    <property type="component" value="Unassembled WGS sequence"/>
</dbReference>
<dbReference type="SUPFAM" id="SSF140984">
    <property type="entry name" value="PTPA-like"/>
    <property type="match status" value="1"/>
</dbReference>
<keyword evidence="6 9" id="KW-0697">Rotamase</keyword>
<dbReference type="GO" id="GO:0007052">
    <property type="term" value="P:mitotic spindle organization"/>
    <property type="evidence" value="ECO:0007669"/>
    <property type="project" value="TreeGrafter"/>
</dbReference>
<dbReference type="EC" id="5.2.1.8" evidence="9"/>
<dbReference type="EMBL" id="SELW01000327">
    <property type="protein sequence ID" value="TID29208.1"/>
    <property type="molecule type" value="Genomic_DNA"/>
</dbReference>
<accession>A0A4T0X248</accession>
<dbReference type="GO" id="GO:0005737">
    <property type="term" value="C:cytoplasm"/>
    <property type="evidence" value="ECO:0007669"/>
    <property type="project" value="UniProtKB-SubCell"/>
</dbReference>
<comment type="caution">
    <text evidence="11">The sequence shown here is derived from an EMBL/GenBank/DDBJ whole genome shotgun (WGS) entry which is preliminary data.</text>
</comment>
<dbReference type="AlphaFoldDB" id="A0A4T0X248"/>